<evidence type="ECO:0000313" key="1">
    <source>
        <dbReference type="EMBL" id="KAI3690209.1"/>
    </source>
</evidence>
<evidence type="ECO:0000313" key="2">
    <source>
        <dbReference type="Proteomes" id="UP001055811"/>
    </source>
</evidence>
<accession>A0ACB8YWS1</accession>
<keyword evidence="2" id="KW-1185">Reference proteome</keyword>
<gene>
    <name evidence="1" type="ORF">L2E82_48185</name>
</gene>
<organism evidence="1 2">
    <name type="scientific">Cichorium intybus</name>
    <name type="common">Chicory</name>
    <dbReference type="NCBI Taxonomy" id="13427"/>
    <lineage>
        <taxon>Eukaryota</taxon>
        <taxon>Viridiplantae</taxon>
        <taxon>Streptophyta</taxon>
        <taxon>Embryophyta</taxon>
        <taxon>Tracheophyta</taxon>
        <taxon>Spermatophyta</taxon>
        <taxon>Magnoliopsida</taxon>
        <taxon>eudicotyledons</taxon>
        <taxon>Gunneridae</taxon>
        <taxon>Pentapetalae</taxon>
        <taxon>asterids</taxon>
        <taxon>campanulids</taxon>
        <taxon>Asterales</taxon>
        <taxon>Asteraceae</taxon>
        <taxon>Cichorioideae</taxon>
        <taxon>Cichorieae</taxon>
        <taxon>Cichoriinae</taxon>
        <taxon>Cichorium</taxon>
    </lineage>
</organism>
<protein>
    <submittedName>
        <fullName evidence="1">Uncharacterized protein</fullName>
    </submittedName>
</protein>
<name>A0ACB8YWS1_CICIN</name>
<sequence>MVITGKQRLAPTDGELHCLRPYLRLCFCLFLLFFAVYVLAKLILSLQLISSLKETRELGVNLIGFRYLGFVFGSKTNQVIPISSPIIKTISATLFLLKRGIRPI</sequence>
<comment type="caution">
    <text evidence="1">The sequence shown here is derived from an EMBL/GenBank/DDBJ whole genome shotgun (WGS) entry which is preliminary data.</text>
</comment>
<dbReference type="Proteomes" id="UP001055811">
    <property type="component" value="Linkage Group LG09"/>
</dbReference>
<reference evidence="1 2" key="2">
    <citation type="journal article" date="2022" name="Mol. Ecol. Resour.">
        <title>The genomes of chicory, endive, great burdock and yacon provide insights into Asteraceae paleo-polyploidization history and plant inulin production.</title>
        <authorList>
            <person name="Fan W."/>
            <person name="Wang S."/>
            <person name="Wang H."/>
            <person name="Wang A."/>
            <person name="Jiang F."/>
            <person name="Liu H."/>
            <person name="Zhao H."/>
            <person name="Xu D."/>
            <person name="Zhang Y."/>
        </authorList>
    </citation>
    <scope>NUCLEOTIDE SEQUENCE [LARGE SCALE GENOMIC DNA]</scope>
    <source>
        <strain evidence="2">cv. Punajuju</strain>
        <tissue evidence="1">Leaves</tissue>
    </source>
</reference>
<proteinExistence type="predicted"/>
<dbReference type="EMBL" id="CM042017">
    <property type="protein sequence ID" value="KAI3690209.1"/>
    <property type="molecule type" value="Genomic_DNA"/>
</dbReference>
<reference evidence="2" key="1">
    <citation type="journal article" date="2022" name="Mol. Ecol. Resour.">
        <title>The genomes of chicory, endive, great burdock and yacon provide insights into Asteraceae palaeo-polyploidization history and plant inulin production.</title>
        <authorList>
            <person name="Fan W."/>
            <person name="Wang S."/>
            <person name="Wang H."/>
            <person name="Wang A."/>
            <person name="Jiang F."/>
            <person name="Liu H."/>
            <person name="Zhao H."/>
            <person name="Xu D."/>
            <person name="Zhang Y."/>
        </authorList>
    </citation>
    <scope>NUCLEOTIDE SEQUENCE [LARGE SCALE GENOMIC DNA]</scope>
    <source>
        <strain evidence="2">cv. Punajuju</strain>
    </source>
</reference>